<evidence type="ECO:0000313" key="1">
    <source>
        <dbReference type="EMBL" id="TDD64783.1"/>
    </source>
</evidence>
<sequence length="132" mass="14494">MRALTVQQPHAHAIMHLGKNVENRSCRTRYRGALAVHAGLSVDPYAGGVVYEWRRTLEGPDTDLARGVVLGVVQLVDTHHADECDTGCSPWARPAAWHWVLEDPRPIGALLPARGHLGLWLLPADVARMVTP</sequence>
<dbReference type="RefSeq" id="WP_132107495.1">
    <property type="nucleotide sequence ID" value="NZ_SMLB01000062.1"/>
</dbReference>
<dbReference type="SUPFAM" id="SSF88697">
    <property type="entry name" value="PUA domain-like"/>
    <property type="match status" value="1"/>
</dbReference>
<dbReference type="OrthoDB" id="359066at2"/>
<dbReference type="Proteomes" id="UP000295217">
    <property type="component" value="Unassembled WGS sequence"/>
</dbReference>
<comment type="caution">
    <text evidence="1">The sequence shown here is derived from an EMBL/GenBank/DDBJ whole genome shotgun (WGS) entry which is preliminary data.</text>
</comment>
<dbReference type="EMBL" id="SMLB01000062">
    <property type="protein sequence ID" value="TDD64783.1"/>
    <property type="molecule type" value="Genomic_DNA"/>
</dbReference>
<evidence type="ECO:0000313" key="2">
    <source>
        <dbReference type="Proteomes" id="UP000295217"/>
    </source>
</evidence>
<accession>A0A4R4ZZG6</accession>
<dbReference type="AlphaFoldDB" id="A0A4R4ZZG6"/>
<gene>
    <name evidence="1" type="ORF">E1262_27230</name>
</gene>
<dbReference type="Gene3D" id="2.30.130.30">
    <property type="entry name" value="Hypothetical protein"/>
    <property type="match status" value="1"/>
</dbReference>
<keyword evidence="2" id="KW-1185">Reference proteome</keyword>
<evidence type="ECO:0008006" key="3">
    <source>
        <dbReference type="Google" id="ProtNLM"/>
    </source>
</evidence>
<protein>
    <recommendedName>
        <fullName evidence="3">ASCH domain-containing protein</fullName>
    </recommendedName>
</protein>
<name>A0A4R4ZZG6_9ACTN</name>
<proteinExistence type="predicted"/>
<dbReference type="InterPro" id="IPR015947">
    <property type="entry name" value="PUA-like_sf"/>
</dbReference>
<reference evidence="1 2" key="1">
    <citation type="submission" date="2019-02" db="EMBL/GenBank/DDBJ databases">
        <title>Draft genome sequences of novel Actinobacteria.</title>
        <authorList>
            <person name="Sahin N."/>
            <person name="Ay H."/>
            <person name="Saygin H."/>
        </authorList>
    </citation>
    <scope>NUCLEOTIDE SEQUENCE [LARGE SCALE GENOMIC DNA]</scope>
    <source>
        <strain evidence="1 2">8K307</strain>
    </source>
</reference>
<organism evidence="1 2">
    <name type="scientific">Jiangella aurantiaca</name>
    <dbReference type="NCBI Taxonomy" id="2530373"/>
    <lineage>
        <taxon>Bacteria</taxon>
        <taxon>Bacillati</taxon>
        <taxon>Actinomycetota</taxon>
        <taxon>Actinomycetes</taxon>
        <taxon>Jiangellales</taxon>
        <taxon>Jiangellaceae</taxon>
        <taxon>Jiangella</taxon>
    </lineage>
</organism>